<evidence type="ECO:0008006" key="3">
    <source>
        <dbReference type="Google" id="ProtNLM"/>
    </source>
</evidence>
<proteinExistence type="predicted"/>
<organism evidence="1 2">
    <name type="scientific">Metapseudomonas boanensis</name>
    <dbReference type="NCBI Taxonomy" id="2822138"/>
    <lineage>
        <taxon>Bacteria</taxon>
        <taxon>Pseudomonadati</taxon>
        <taxon>Pseudomonadota</taxon>
        <taxon>Gammaproteobacteria</taxon>
        <taxon>Pseudomonadales</taxon>
        <taxon>Pseudomonadaceae</taxon>
        <taxon>Metapseudomonas</taxon>
    </lineage>
</organism>
<dbReference type="SUPFAM" id="SSF53098">
    <property type="entry name" value="Ribonuclease H-like"/>
    <property type="match status" value="1"/>
</dbReference>
<comment type="caution">
    <text evidence="1">The sequence shown here is derived from an EMBL/GenBank/DDBJ whole genome shotgun (WGS) entry which is preliminary data.</text>
</comment>
<evidence type="ECO:0000313" key="2">
    <source>
        <dbReference type="Proteomes" id="UP001519667"/>
    </source>
</evidence>
<dbReference type="EMBL" id="JAGTIS010000002">
    <property type="protein sequence ID" value="MBT8765726.1"/>
    <property type="molecule type" value="Genomic_DNA"/>
</dbReference>
<dbReference type="PANTHER" id="PTHR35404">
    <property type="entry name" value="TRANSPOSASE OF TN10"/>
    <property type="match status" value="1"/>
</dbReference>
<protein>
    <recommendedName>
        <fullName evidence="3">Transposase</fullName>
    </recommendedName>
</protein>
<gene>
    <name evidence="1" type="ORF">J7302_06225</name>
</gene>
<dbReference type="PANTHER" id="PTHR35404:SF8">
    <property type="entry name" value="TRANSPOSASE OF TN10"/>
    <property type="match status" value="1"/>
</dbReference>
<reference evidence="1 2" key="1">
    <citation type="submission" date="2021-04" db="EMBL/GenBank/DDBJ databases">
        <title>Pseudomonas boanensis sp. nov., a bacterium isolated from river water used for household purposes in Boane District, Mozambique.</title>
        <authorList>
            <person name="Nicklasson M."/>
            <person name="Martin-Rodriguez A.J."/>
            <person name="Thorell K."/>
            <person name="Neves L."/>
            <person name="Mussagy A."/>
            <person name="Rydberg H.A."/>
            <person name="Hernroth B."/>
            <person name="Svensson-Stadler L."/>
            <person name="Sjoling A."/>
        </authorList>
    </citation>
    <scope>NUCLEOTIDE SEQUENCE [LARGE SCALE GENOMIC DNA]</scope>
    <source>
        <strain evidence="1 2">DB1</strain>
    </source>
</reference>
<dbReference type="Proteomes" id="UP001519667">
    <property type="component" value="Unassembled WGS sequence"/>
</dbReference>
<sequence>MSGVAALLHGRRLTLTGLGRAMPGTAHVKHSIKRADRLLGNRQLQVERPLFYWKMFRALIGELEQPVILVDWSPINAASNLYLL</sequence>
<keyword evidence="2" id="KW-1185">Reference proteome</keyword>
<accession>A0ABS5XET8</accession>
<evidence type="ECO:0000313" key="1">
    <source>
        <dbReference type="EMBL" id="MBT8765726.1"/>
    </source>
</evidence>
<name>A0ABS5XET8_9GAMM</name>
<dbReference type="InterPro" id="IPR012337">
    <property type="entry name" value="RNaseH-like_sf"/>
</dbReference>